<evidence type="ECO:0000313" key="2">
    <source>
        <dbReference type="Proteomes" id="UP000435036"/>
    </source>
</evidence>
<keyword evidence="2" id="KW-1185">Reference proteome</keyword>
<reference evidence="1 2" key="1">
    <citation type="submission" date="2019-12" db="EMBL/GenBank/DDBJ databases">
        <authorList>
            <person name="Dong K."/>
        </authorList>
    </citation>
    <scope>NUCLEOTIDE SEQUENCE [LARGE SCALE GENOMIC DNA]</scope>
    <source>
        <strain evidence="1 2">JCM 31225</strain>
    </source>
</reference>
<gene>
    <name evidence="1" type="ORF">GQF63_03775</name>
</gene>
<evidence type="ECO:0000313" key="1">
    <source>
        <dbReference type="EMBL" id="MVZ61133.1"/>
    </source>
</evidence>
<protein>
    <submittedName>
        <fullName evidence="1">Uncharacterized protein</fullName>
    </submittedName>
</protein>
<accession>A0A6N8KUJ0</accession>
<organism evidence="1 2">
    <name type="scientific">Sphingobacterium humi</name>
    <dbReference type="NCBI Taxonomy" id="1796905"/>
    <lineage>
        <taxon>Bacteria</taxon>
        <taxon>Pseudomonadati</taxon>
        <taxon>Bacteroidota</taxon>
        <taxon>Sphingobacteriia</taxon>
        <taxon>Sphingobacteriales</taxon>
        <taxon>Sphingobacteriaceae</taxon>
        <taxon>Sphingobacterium</taxon>
    </lineage>
</organism>
<dbReference type="AlphaFoldDB" id="A0A6N8KUJ0"/>
<comment type="caution">
    <text evidence="1">The sequence shown here is derived from an EMBL/GenBank/DDBJ whole genome shotgun (WGS) entry which is preliminary data.</text>
</comment>
<dbReference type="OrthoDB" id="1450168at2"/>
<dbReference type="RefSeq" id="WP_160367776.1">
    <property type="nucleotide sequence ID" value="NZ_WSQA01000002.1"/>
</dbReference>
<sequence>MMSKNKKRSYHSPKIYKVEIEMEQGIAAGSNVSLGGDSTGEPGIKEQPLEENIFEIEF</sequence>
<dbReference type="EMBL" id="WSQA01000002">
    <property type="protein sequence ID" value="MVZ61133.1"/>
    <property type="molecule type" value="Genomic_DNA"/>
</dbReference>
<name>A0A6N8KUJ0_9SPHI</name>
<proteinExistence type="predicted"/>
<dbReference type="Proteomes" id="UP000435036">
    <property type="component" value="Unassembled WGS sequence"/>
</dbReference>